<protein>
    <submittedName>
        <fullName evidence="1">CRISPR type I-E/ECOLI-associated protein CasA/Cse1</fullName>
    </submittedName>
</protein>
<reference evidence="1" key="1">
    <citation type="submission" date="2018-07" db="EMBL/GenBank/DDBJ databases">
        <authorList>
            <person name="Quirk P.G."/>
            <person name="Krulwich T.A."/>
        </authorList>
    </citation>
    <scope>NUCLEOTIDE SEQUENCE</scope>
</reference>
<name>A0A380TJS8_9ZZZZ</name>
<accession>A0A380TJS8</accession>
<evidence type="ECO:0000313" key="1">
    <source>
        <dbReference type="EMBL" id="SUS08722.1"/>
    </source>
</evidence>
<dbReference type="AlphaFoldDB" id="A0A380TJS8"/>
<proteinExistence type="predicted"/>
<dbReference type="EMBL" id="UIDG01000638">
    <property type="protein sequence ID" value="SUS08722.1"/>
    <property type="molecule type" value="Genomic_DNA"/>
</dbReference>
<gene>
    <name evidence="1" type="ORF">DF3PB_830008</name>
</gene>
<sequence>MSTDSAFNLIIEPIIGARLTGERQRSFLTLPGILAALARDTIEDFPALRPHQRHPWHAFCVQLAAMTLHRAGVTEAPSDEAAWAALLRGLTPEWPDDAPWCLVSPADRPAFMQTPVPGGNLAEFKSVVATPDALDMLVTSKNHDLKSEVMIDAQPEDWVFALISLQTMSGYGGSTLYGISRMNSGSGSRPALGILPGALPGARFVRDLRVLLRSRDEVLAHNDLKASGGICLVWLEPWDGASQLRFSDLDPFYIEICRRVRFGRKSTSLHATSVGSATARIVAKQLKGRTGDPWIPIEEQDGKGRAWGEPKALTITGSGFSYQKMTELLLRKRYRPALLQKIADDDAEDALAVAACGIARDDKKTDGYHERVVPISKRVVSLFRVRATDALAGWAAERVEEAGQLRGKVLRPALLALLQDGPEQVNFRATETSDRADHFLERLDNAIDATFFDDLWQEADQADTGEDARRALRHAWHRRFAGVAHDLLVEAADSVPHASMRRYRARVRADRAFFGARNKYFPHLQAKESEGNDARTRV</sequence>
<organism evidence="1">
    <name type="scientific">metagenome</name>
    <dbReference type="NCBI Taxonomy" id="256318"/>
    <lineage>
        <taxon>unclassified sequences</taxon>
        <taxon>metagenomes</taxon>
    </lineage>
</organism>